<accession>A0A2I9DDH3</accession>
<dbReference type="AlphaFoldDB" id="A0A2I9DDH3"/>
<evidence type="ECO:0008006" key="3">
    <source>
        <dbReference type="Google" id="ProtNLM"/>
    </source>
</evidence>
<keyword evidence="2" id="KW-1185">Reference proteome</keyword>
<dbReference type="EMBL" id="BFAG01000001">
    <property type="protein sequence ID" value="GBF03978.1"/>
    <property type="molecule type" value="Genomic_DNA"/>
</dbReference>
<name>A0A2I9DDH3_9DEIO</name>
<comment type="caution">
    <text evidence="1">The sequence shown here is derived from an EMBL/GenBank/DDBJ whole genome shotgun (WGS) entry which is preliminary data.</text>
</comment>
<gene>
    <name evidence="1" type="ORF">DAERI_010150</name>
</gene>
<evidence type="ECO:0000313" key="1">
    <source>
        <dbReference type="EMBL" id="GBF03978.1"/>
    </source>
</evidence>
<protein>
    <recommendedName>
        <fullName evidence="3">DUF1330 domain-containing protein</fullName>
    </recommendedName>
</protein>
<sequence>MDNGRTMHLVQLLLPLYDNTGQPFEQARYAPIRRTLTERFGGLTAYVRAPAAGLWKDGDQTVRDDVVVYEVMVEELDRAWWAAYRETLRREFRQEALVIRVQPVELL</sequence>
<reference evidence="2" key="1">
    <citation type="submission" date="2018-01" db="EMBL/GenBank/DDBJ databases">
        <title>Draft Genome Sequence of the Radioresistant Bacterium Deinococcus aerius TR0125, Isolated from the Higher Atmosphere above Japan.</title>
        <authorList>
            <person name="Satoh K."/>
            <person name="Arai H."/>
            <person name="Sanzen T."/>
            <person name="Kawaguchi Y."/>
            <person name="Hayashi H."/>
            <person name="Yokobori S."/>
            <person name="Yamagishi A."/>
            <person name="Oono Y."/>
            <person name="Narumi I."/>
        </authorList>
    </citation>
    <scope>NUCLEOTIDE SEQUENCE [LARGE SCALE GENOMIC DNA]</scope>
    <source>
        <strain evidence="2">TR0125</strain>
    </source>
</reference>
<evidence type="ECO:0000313" key="2">
    <source>
        <dbReference type="Proteomes" id="UP000236569"/>
    </source>
</evidence>
<dbReference type="Proteomes" id="UP000236569">
    <property type="component" value="Unassembled WGS sequence"/>
</dbReference>
<organism evidence="1 2">
    <name type="scientific">Deinococcus aerius</name>
    <dbReference type="NCBI Taxonomy" id="200253"/>
    <lineage>
        <taxon>Bacteria</taxon>
        <taxon>Thermotogati</taxon>
        <taxon>Deinococcota</taxon>
        <taxon>Deinococci</taxon>
        <taxon>Deinococcales</taxon>
        <taxon>Deinococcaceae</taxon>
        <taxon>Deinococcus</taxon>
    </lineage>
</organism>
<proteinExistence type="predicted"/>